<feature type="compositionally biased region" description="Acidic residues" evidence="1">
    <location>
        <begin position="222"/>
        <end position="283"/>
    </location>
</feature>
<comment type="caution">
    <text evidence="3">The sequence shown here is derived from an EMBL/GenBank/DDBJ whole genome shotgun (WGS) entry which is preliminary data.</text>
</comment>
<protein>
    <submittedName>
        <fullName evidence="3">VWA domain-containing protein</fullName>
    </submittedName>
</protein>
<dbReference type="PANTHER" id="PTHR41248">
    <property type="entry name" value="NORD PROTEIN"/>
    <property type="match status" value="1"/>
</dbReference>
<name>A0AAE4Q279_9GAMM</name>
<dbReference type="Pfam" id="PF00092">
    <property type="entry name" value="VWA"/>
    <property type="match status" value="1"/>
</dbReference>
<dbReference type="EMBL" id="JASGOQ010000003">
    <property type="protein sequence ID" value="MDV5393091.1"/>
    <property type="molecule type" value="Genomic_DNA"/>
</dbReference>
<dbReference type="PROSITE" id="PS50234">
    <property type="entry name" value="VWFA"/>
    <property type="match status" value="1"/>
</dbReference>
<evidence type="ECO:0000313" key="4">
    <source>
        <dbReference type="Proteomes" id="UP001187859"/>
    </source>
</evidence>
<reference evidence="3" key="1">
    <citation type="submission" date="2023-05" db="EMBL/GenBank/DDBJ databases">
        <title>Colonisation of extended spectrum b-lactamase- and carbapenemase-producing bacteria on hospital surfaces from low- and middle-income countries.</title>
        <authorList>
            <person name="Nieto-Rosado M."/>
            <person name="Sands K."/>
            <person name="Iregbu K."/>
            <person name="Zahra R."/>
            <person name="Mazarati J.B."/>
            <person name="Mehtar S."/>
            <person name="Barnards-Group B."/>
            <person name="Walsh T.R."/>
        </authorList>
    </citation>
    <scope>NUCLEOTIDE SEQUENCE</scope>
    <source>
        <strain evidence="3">PP-E493</strain>
    </source>
</reference>
<proteinExistence type="predicted"/>
<feature type="region of interest" description="Disordered" evidence="1">
    <location>
        <begin position="215"/>
        <end position="304"/>
    </location>
</feature>
<dbReference type="AlphaFoldDB" id="A0AAE4Q279"/>
<evidence type="ECO:0000256" key="1">
    <source>
        <dbReference type="SAM" id="MobiDB-lite"/>
    </source>
</evidence>
<dbReference type="Gene3D" id="3.40.50.410">
    <property type="entry name" value="von Willebrand factor, type A domain"/>
    <property type="match status" value="1"/>
</dbReference>
<dbReference type="InterPro" id="IPR051928">
    <property type="entry name" value="NorD/CobT"/>
</dbReference>
<dbReference type="PANTHER" id="PTHR41248:SF1">
    <property type="entry name" value="NORD PROTEIN"/>
    <property type="match status" value="1"/>
</dbReference>
<feature type="domain" description="VWFA" evidence="2">
    <location>
        <begin position="435"/>
        <end position="609"/>
    </location>
</feature>
<dbReference type="SUPFAM" id="SSF53300">
    <property type="entry name" value="vWA-like"/>
    <property type="match status" value="1"/>
</dbReference>
<evidence type="ECO:0000259" key="2">
    <source>
        <dbReference type="PROSITE" id="PS50234"/>
    </source>
</evidence>
<gene>
    <name evidence="3" type="ORF">QM089_23155</name>
</gene>
<evidence type="ECO:0000313" key="3">
    <source>
        <dbReference type="EMBL" id="MDV5393091.1"/>
    </source>
</evidence>
<dbReference type="InterPro" id="IPR036465">
    <property type="entry name" value="vWFA_dom_sf"/>
</dbReference>
<dbReference type="RefSeq" id="WP_259476953.1">
    <property type="nucleotide sequence ID" value="NZ_CP091834.1"/>
</dbReference>
<accession>A0AAE4Q279</accession>
<feature type="compositionally biased region" description="Polar residues" evidence="1">
    <location>
        <begin position="288"/>
        <end position="301"/>
    </location>
</feature>
<sequence length="609" mass="66916">MSIFESLPMYIGALANQTGIKVKIGGNSAEVGRYGSTWHIKLPYIDTKNVELAALSYGYALHETGHILYTDFDFRNEWIKGVSAKTNTLRNIFEDMYIERQLRRKLKGSHDRLSKVRSHLTKRGDELNLDELTTAKLIDLVIYFYGFSVNGYDKVYYKQFEDFKTELDARIEPAFTAVLMGIVGNSRYTQSTKDCAVLAEEVMQYIEDYLDEQANKSNDANSSDDDTDSDSDDANGSDDDSDDANGSDDDSDDANGSDDDSDDANGSDDDSDDANGSDDDSDGAEGSQGDTGDADSSNDSGDINGLKSALREFLDDESGDLEDSLEKALKAEIEAEKEGDDNEPDPREVSYNPSVLPAPIQNQNFAHADSIQKNARKESLFLAQRLHGLVESKAQLQLDRRSSGRRLINNAGLRLMQNDMRVFKHESQVDMPNTAVTLLLDQSNSMCGKAYQTSVESTYALVEALSKINLVKTSVLGFGNSTESVIALKGFEETPAKCLTKLASSSADGYCTPLATGLWAALNQLYTRTEDRKVVLVVTDGQPHGFQYCKNLIAEMQASNVEVYGIGIGNDLNLPTLQSLFGKQFAIKVDQLSDLGNEVFKIAEGILLD</sequence>
<dbReference type="SMART" id="SM00327">
    <property type="entry name" value="VWA"/>
    <property type="match status" value="1"/>
</dbReference>
<dbReference type="Proteomes" id="UP001187859">
    <property type="component" value="Unassembled WGS sequence"/>
</dbReference>
<dbReference type="InterPro" id="IPR002035">
    <property type="entry name" value="VWF_A"/>
</dbReference>
<organism evidence="3 4">
    <name type="scientific">Shewanella xiamenensis</name>
    <dbReference type="NCBI Taxonomy" id="332186"/>
    <lineage>
        <taxon>Bacteria</taxon>
        <taxon>Pseudomonadati</taxon>
        <taxon>Pseudomonadota</taxon>
        <taxon>Gammaproteobacteria</taxon>
        <taxon>Alteromonadales</taxon>
        <taxon>Shewanellaceae</taxon>
        <taxon>Shewanella</taxon>
    </lineage>
</organism>